<proteinExistence type="predicted"/>
<evidence type="ECO:0000313" key="2">
    <source>
        <dbReference type="EMBL" id="GGA74369.1"/>
    </source>
</evidence>
<dbReference type="Proteomes" id="UP000658793">
    <property type="component" value="Unassembled WGS sequence"/>
</dbReference>
<evidence type="ECO:0000256" key="1">
    <source>
        <dbReference type="SAM" id="SignalP"/>
    </source>
</evidence>
<reference evidence="3" key="1">
    <citation type="journal article" date="2019" name="Int. J. Syst. Evol. Microbiol.">
        <title>The Global Catalogue of Microorganisms (GCM) 10K type strain sequencing project: providing services to taxonomists for standard genome sequencing and annotation.</title>
        <authorList>
            <consortium name="The Broad Institute Genomics Platform"/>
            <consortium name="The Broad Institute Genome Sequencing Center for Infectious Disease"/>
            <person name="Wu L."/>
            <person name="Ma J."/>
        </authorList>
    </citation>
    <scope>NUCLEOTIDE SEQUENCE [LARGE SCALE GENOMIC DNA]</scope>
    <source>
        <strain evidence="3">CGMCC 1.12811</strain>
    </source>
</reference>
<dbReference type="Gene3D" id="1.10.390.10">
    <property type="entry name" value="Neutral Protease Domain 2"/>
    <property type="match status" value="1"/>
</dbReference>
<keyword evidence="1" id="KW-0732">Signal</keyword>
<dbReference type="RefSeq" id="WP_306451728.1">
    <property type="nucleotide sequence ID" value="NZ_BMGA01000002.1"/>
</dbReference>
<comment type="caution">
    <text evidence="2">The sequence shown here is derived from an EMBL/GenBank/DDBJ whole genome shotgun (WGS) entry which is preliminary data.</text>
</comment>
<evidence type="ECO:0008006" key="4">
    <source>
        <dbReference type="Google" id="ProtNLM"/>
    </source>
</evidence>
<feature type="chain" id="PRO_5046612997" description="Aminopeptidase" evidence="1">
    <location>
        <begin position="24"/>
        <end position="944"/>
    </location>
</feature>
<organism evidence="2 3">
    <name type="scientific">Flavobacterium palustre</name>
    <dbReference type="NCBI Taxonomy" id="1476463"/>
    <lineage>
        <taxon>Bacteria</taxon>
        <taxon>Pseudomonadati</taxon>
        <taxon>Bacteroidota</taxon>
        <taxon>Flavobacteriia</taxon>
        <taxon>Flavobacteriales</taxon>
        <taxon>Flavobacteriaceae</taxon>
        <taxon>Flavobacterium</taxon>
    </lineage>
</organism>
<protein>
    <recommendedName>
        <fullName evidence="4">Aminopeptidase</fullName>
    </recommendedName>
</protein>
<sequence length="944" mass="110669">MNTIAKIWLLFLVVFTTTNSSIAQHYNKITADVDTETHVLNIEQEITFYNTSTDSLSEIVLNDWNNAYSNVKTPLAERFSDEFIRSFHLAKEEERGKTSNISITNSELLALSWKRPDKNPDLIVIQLAKKLAPNQKINLQLRYKVKIPNSKFTKFGYDEFGNINLRDWFLTPAAYKNHGFIQYSNENLDDIANAVTDFEIELKVAEGFEINTDLDIAEEISNNDYSIYKLNGKSRVNFSLFIEPKSSFTNFKSESFEVITNLDGDKITPFAQAEAIDCVVRFVKTFVGEYPFKKILISQNDYERNPFYGLNQLPSFIRPFTDEFTYELKFLKTYLNVYLNNSLFIDNRKESWVHDGIQIYTMMKYIEENYPNTKMMGNVSTFKLLKSFNLVNLDFNEQYSYFYMLMARKNLDQALGTPKNTLIKFNEQIASKYRAGLSLRFLNSYLENQAVTKSIYDFYSNNKGIQTTAVDFENRLKHQTDKNIDWFFNTVIYSRNLIDYKFNKVTKTPDSIQFTLKNKTGIHVPVPVYGVKGKEIVFKKWLEPAPKDSVFSIERNNASKIVLNYKNEVPEYNLRNNWKSLKSFFPNNRPIKFVFMKDLEDPYYNQILYVPTLEYNLYDGLIPGMRLHNKTILEKPFIFDINPAYSTNSKTVSGSGSFTINQNYRNSKLYNVKYNMSGSYFHYAPDASYTKLNPNIQIRIRENDFRDNRKQLIYLRQVLVNREKSAIVTNDVATENYSVFNAKYFNTKTEITKHFNFISDIQIANNFGKIAGEIEFRKLFENNQQLNFRMFVGRFLYNNTNSDFFSFALDRPTDYLFDYGYYGRSESSGFFSQQLVIAEGGFKSKLKTPYANQWMSTVNASYKLWNWIEVYGDAGLVKNKFQKQNFLFDSGIRFNLVPDYFEMYLPVYSSNGWEIGQPNYNEKIRFIITLSPKILINLFNRKWF</sequence>
<keyword evidence="3" id="KW-1185">Reference proteome</keyword>
<name>A0ABQ1HG48_9FLAO</name>
<accession>A0ABQ1HG48</accession>
<feature type="signal peptide" evidence="1">
    <location>
        <begin position="1"/>
        <end position="23"/>
    </location>
</feature>
<dbReference type="EMBL" id="BMGA01000002">
    <property type="protein sequence ID" value="GGA74369.1"/>
    <property type="molecule type" value="Genomic_DNA"/>
</dbReference>
<dbReference type="InterPro" id="IPR027268">
    <property type="entry name" value="Peptidase_M4/M1_CTD_sf"/>
</dbReference>
<evidence type="ECO:0000313" key="3">
    <source>
        <dbReference type="Proteomes" id="UP000658793"/>
    </source>
</evidence>
<gene>
    <name evidence="2" type="ORF">GCM10008015_13850</name>
</gene>